<evidence type="ECO:0000256" key="1">
    <source>
        <dbReference type="ARBA" id="ARBA00022527"/>
    </source>
</evidence>
<evidence type="ECO:0000256" key="8">
    <source>
        <dbReference type="ARBA" id="ARBA00048705"/>
    </source>
</evidence>
<dbReference type="PANTHER" id="PTHR24058">
    <property type="entry name" value="DUAL SPECIFICITY PROTEIN KINASE"/>
    <property type="match status" value="1"/>
</dbReference>
<dbReference type="Proteomes" id="UP001176940">
    <property type="component" value="Unassembled WGS sequence"/>
</dbReference>
<accession>A0ABN9KU74</accession>
<evidence type="ECO:0000256" key="5">
    <source>
        <dbReference type="ARBA" id="ARBA00022840"/>
    </source>
</evidence>
<evidence type="ECO:0000256" key="7">
    <source>
        <dbReference type="ARBA" id="ARBA00041586"/>
    </source>
</evidence>
<dbReference type="PROSITE" id="PS00108">
    <property type="entry name" value="PROTEIN_KINASE_ST"/>
    <property type="match status" value="1"/>
</dbReference>
<keyword evidence="5" id="KW-0067">ATP-binding</keyword>
<dbReference type="InterPro" id="IPR050494">
    <property type="entry name" value="Ser_Thr_dual-spec_kinase"/>
</dbReference>
<gene>
    <name evidence="10" type="ORF">RIMI_LOCUS1446951</name>
</gene>
<evidence type="ECO:0000256" key="2">
    <source>
        <dbReference type="ARBA" id="ARBA00022679"/>
    </source>
</evidence>
<dbReference type="Pfam" id="PF00069">
    <property type="entry name" value="Pkinase"/>
    <property type="match status" value="1"/>
</dbReference>
<evidence type="ECO:0000259" key="9">
    <source>
        <dbReference type="PROSITE" id="PS50011"/>
    </source>
</evidence>
<keyword evidence="1" id="KW-0723">Serine/threonine-protein kinase</keyword>
<evidence type="ECO:0000313" key="10">
    <source>
        <dbReference type="EMBL" id="CAJ0921101.1"/>
    </source>
</evidence>
<keyword evidence="11" id="KW-1185">Reference proteome</keyword>
<name>A0ABN9KU74_9NEOB</name>
<dbReference type="Gene3D" id="1.10.510.10">
    <property type="entry name" value="Transferase(Phosphotransferase) domain 1"/>
    <property type="match status" value="1"/>
</dbReference>
<dbReference type="InterPro" id="IPR011009">
    <property type="entry name" value="Kinase-like_dom_sf"/>
</dbReference>
<evidence type="ECO:0000313" key="11">
    <source>
        <dbReference type="Proteomes" id="UP001176940"/>
    </source>
</evidence>
<dbReference type="InterPro" id="IPR008271">
    <property type="entry name" value="Ser/Thr_kinase_AS"/>
</dbReference>
<protein>
    <recommendedName>
        <fullName evidence="6">Dual specificity tyrosine-phosphorylation-regulated kinase 1A</fullName>
    </recommendedName>
    <alternativeName>
        <fullName evidence="7">Protein kinase minibrain homolog</fullName>
    </alternativeName>
</protein>
<dbReference type="PANTHER" id="PTHR24058:SF121">
    <property type="entry name" value="DUAL SPECIFICITY TYROSINE-PHOSPHORYLATION-REGULATED KINASE 1A"/>
    <property type="match status" value="1"/>
</dbReference>
<keyword evidence="3" id="KW-0547">Nucleotide-binding</keyword>
<reference evidence="10" key="1">
    <citation type="submission" date="2023-07" db="EMBL/GenBank/DDBJ databases">
        <authorList>
            <person name="Stuckert A."/>
        </authorList>
    </citation>
    <scope>NUCLEOTIDE SEQUENCE</scope>
</reference>
<keyword evidence="4" id="KW-0418">Kinase</keyword>
<feature type="domain" description="Protein kinase" evidence="9">
    <location>
        <begin position="1"/>
        <end position="234"/>
    </location>
</feature>
<dbReference type="SMART" id="SM00220">
    <property type="entry name" value="S_TKc"/>
    <property type="match status" value="1"/>
</dbReference>
<dbReference type="PROSITE" id="PS50011">
    <property type="entry name" value="PROTEIN_KINASE_DOM"/>
    <property type="match status" value="1"/>
</dbReference>
<evidence type="ECO:0000256" key="3">
    <source>
        <dbReference type="ARBA" id="ARBA00022741"/>
    </source>
</evidence>
<dbReference type="EMBL" id="CAUEEQ010001888">
    <property type="protein sequence ID" value="CAJ0921101.1"/>
    <property type="molecule type" value="Genomic_DNA"/>
</dbReference>
<keyword evidence="2" id="KW-0808">Transferase</keyword>
<proteinExistence type="predicted"/>
<dbReference type="InterPro" id="IPR000719">
    <property type="entry name" value="Prot_kinase_dom"/>
</dbReference>
<dbReference type="SUPFAM" id="SSF56112">
    <property type="entry name" value="Protein kinase-like (PK-like)"/>
    <property type="match status" value="1"/>
</dbReference>
<comment type="caution">
    <text evidence="10">The sequence shown here is derived from an EMBL/GenBank/DDBJ whole genome shotgun (WGS) entry which is preliminary data.</text>
</comment>
<evidence type="ECO:0000256" key="6">
    <source>
        <dbReference type="ARBA" id="ARBA00039572"/>
    </source>
</evidence>
<organism evidence="10 11">
    <name type="scientific">Ranitomeya imitator</name>
    <name type="common">mimic poison frog</name>
    <dbReference type="NCBI Taxonomy" id="111125"/>
    <lineage>
        <taxon>Eukaryota</taxon>
        <taxon>Metazoa</taxon>
        <taxon>Chordata</taxon>
        <taxon>Craniata</taxon>
        <taxon>Vertebrata</taxon>
        <taxon>Euteleostomi</taxon>
        <taxon>Amphibia</taxon>
        <taxon>Batrachia</taxon>
        <taxon>Anura</taxon>
        <taxon>Neobatrachia</taxon>
        <taxon>Hyloidea</taxon>
        <taxon>Dendrobatidae</taxon>
        <taxon>Dendrobatinae</taxon>
        <taxon>Ranitomeya</taxon>
    </lineage>
</organism>
<evidence type="ECO:0000256" key="4">
    <source>
        <dbReference type="ARBA" id="ARBA00022777"/>
    </source>
</evidence>
<sequence>MLSYNLYDLLRNTNFRGVSLNLTRKFAQQMCTALLFLATPELSIIHCDLKPENILLCNPKRSAIKIVDFGSSCQLGQRIYQYIQSRFYRSPEVLLGMPYDLAIDMWSLGCILVEMHTGEPLFSGANEIMILRHGFNHTMLCNIVSLRRLLTKVQTQVIVYLRVQRWNSPSRQEPPQARRLAQVALLGQVTVDERGLTRLISTDIAEGILLLLYKLWIVRLTVLRFDNRFLHRWVGLSLKPPHKLPLKPTQSKKPHFMSPLHSKMYRIITGIVLITTIIITTTTTTDSNH</sequence>
<comment type="catalytic activity">
    <reaction evidence="8">
        <text>[DNA-directed RNA polymerase] + ATP = phospho-[DNA-directed RNA polymerase] + ADP + H(+)</text>
        <dbReference type="Rhea" id="RHEA:10216"/>
        <dbReference type="Rhea" id="RHEA-COMP:11321"/>
        <dbReference type="Rhea" id="RHEA-COMP:11322"/>
        <dbReference type="ChEBI" id="CHEBI:15378"/>
        <dbReference type="ChEBI" id="CHEBI:30616"/>
        <dbReference type="ChEBI" id="CHEBI:43176"/>
        <dbReference type="ChEBI" id="CHEBI:68546"/>
        <dbReference type="ChEBI" id="CHEBI:456216"/>
        <dbReference type="EC" id="2.7.11.23"/>
    </reaction>
    <physiologicalReaction direction="left-to-right" evidence="8">
        <dbReference type="Rhea" id="RHEA:10217"/>
    </physiologicalReaction>
</comment>